<evidence type="ECO:0000313" key="4">
    <source>
        <dbReference type="Proteomes" id="UP000475249"/>
    </source>
</evidence>
<protein>
    <submittedName>
        <fullName evidence="3">LytTR family transcriptional regulator</fullName>
    </submittedName>
</protein>
<feature type="transmembrane region" description="Helical" evidence="1">
    <location>
        <begin position="52"/>
        <end position="76"/>
    </location>
</feature>
<keyword evidence="1" id="KW-0812">Transmembrane</keyword>
<organism evidence="3 4">
    <name type="scientific">Poritiphilus flavus</name>
    <dbReference type="NCBI Taxonomy" id="2697053"/>
    <lineage>
        <taxon>Bacteria</taxon>
        <taxon>Pseudomonadati</taxon>
        <taxon>Bacteroidota</taxon>
        <taxon>Flavobacteriia</taxon>
        <taxon>Flavobacteriales</taxon>
        <taxon>Flavobacteriaceae</taxon>
        <taxon>Poritiphilus</taxon>
    </lineage>
</organism>
<sequence length="287" mass="33889">MSFAVRKFIKQPYPFYYEGKSFFIILGILFLMGFGFNYFFMPFNVNTAEHRMSYLAISFVHTLTALFLFFLVFLFFRVFPRLRNNWNVGKEIATLATFLLFTGIGQFLIRDIIYDNPYNWCLGYLIEEVRNTFMVGILFILILVPANFSRLYYRNMQKASNLERRQKEVVDNSKIFIKTHLKSDDFHLESREFIFARSEGNYVEICLLNNDSIEKLLKRISIKDLEHQLASLNYIVRTHRSYLVNMNYVSSVSGNAQGYRLQLQNSDEIVTVSRNMIPVFEAHYQAV</sequence>
<dbReference type="RefSeq" id="WP_161435500.1">
    <property type="nucleotide sequence ID" value="NZ_WXYO01000005.1"/>
</dbReference>
<dbReference type="Gene3D" id="2.40.50.1020">
    <property type="entry name" value="LytTr DNA-binding domain"/>
    <property type="match status" value="1"/>
</dbReference>
<gene>
    <name evidence="3" type="ORF">GTQ38_10615</name>
</gene>
<dbReference type="SMART" id="SM00850">
    <property type="entry name" value="LytTR"/>
    <property type="match status" value="1"/>
</dbReference>
<dbReference type="PANTHER" id="PTHR37299">
    <property type="entry name" value="TRANSCRIPTIONAL REGULATOR-RELATED"/>
    <property type="match status" value="1"/>
</dbReference>
<accession>A0A6L9ECH9</accession>
<dbReference type="PANTHER" id="PTHR37299:SF1">
    <property type="entry name" value="STAGE 0 SPORULATION PROTEIN A HOMOLOG"/>
    <property type="match status" value="1"/>
</dbReference>
<dbReference type="Pfam" id="PF04397">
    <property type="entry name" value="LytTR"/>
    <property type="match status" value="1"/>
</dbReference>
<feature type="transmembrane region" description="Helical" evidence="1">
    <location>
        <begin position="21"/>
        <end position="40"/>
    </location>
</feature>
<name>A0A6L9ECH9_9FLAO</name>
<dbReference type="EMBL" id="WXYO01000005">
    <property type="protein sequence ID" value="NAS12455.1"/>
    <property type="molecule type" value="Genomic_DNA"/>
</dbReference>
<proteinExistence type="predicted"/>
<feature type="transmembrane region" description="Helical" evidence="1">
    <location>
        <begin position="88"/>
        <end position="109"/>
    </location>
</feature>
<keyword evidence="4" id="KW-1185">Reference proteome</keyword>
<evidence type="ECO:0000259" key="2">
    <source>
        <dbReference type="SMART" id="SM00850"/>
    </source>
</evidence>
<evidence type="ECO:0000256" key="1">
    <source>
        <dbReference type="SAM" id="Phobius"/>
    </source>
</evidence>
<feature type="transmembrane region" description="Helical" evidence="1">
    <location>
        <begin position="129"/>
        <end position="148"/>
    </location>
</feature>
<dbReference type="InterPro" id="IPR007492">
    <property type="entry name" value="LytTR_DNA-bd_dom"/>
</dbReference>
<comment type="caution">
    <text evidence="3">The sequence shown here is derived from an EMBL/GenBank/DDBJ whole genome shotgun (WGS) entry which is preliminary data.</text>
</comment>
<dbReference type="GO" id="GO:0000156">
    <property type="term" value="F:phosphorelay response regulator activity"/>
    <property type="evidence" value="ECO:0007669"/>
    <property type="project" value="InterPro"/>
</dbReference>
<keyword evidence="1" id="KW-0472">Membrane</keyword>
<dbReference type="InterPro" id="IPR046947">
    <property type="entry name" value="LytR-like"/>
</dbReference>
<reference evidence="3 4" key="1">
    <citation type="submission" date="2020-01" db="EMBL/GenBank/DDBJ databases">
        <title>Bacteria diversity of Porities sp.</title>
        <authorList>
            <person name="Wang G."/>
        </authorList>
    </citation>
    <scope>NUCLEOTIDE SEQUENCE [LARGE SCALE GENOMIC DNA]</scope>
    <source>
        <strain evidence="3 4">R33</strain>
    </source>
</reference>
<feature type="domain" description="HTH LytTR-type" evidence="2">
    <location>
        <begin position="183"/>
        <end position="285"/>
    </location>
</feature>
<evidence type="ECO:0000313" key="3">
    <source>
        <dbReference type="EMBL" id="NAS12455.1"/>
    </source>
</evidence>
<keyword evidence="1" id="KW-1133">Transmembrane helix</keyword>
<dbReference type="Proteomes" id="UP000475249">
    <property type="component" value="Unassembled WGS sequence"/>
</dbReference>
<dbReference type="AlphaFoldDB" id="A0A6L9ECH9"/>
<dbReference type="GO" id="GO:0003677">
    <property type="term" value="F:DNA binding"/>
    <property type="evidence" value="ECO:0007669"/>
    <property type="project" value="InterPro"/>
</dbReference>